<comment type="catalytic activity">
    <reaction evidence="6">
        <text>glucuronate acceptor + UDP-alpha-D-glucuronate = acceptor beta-D-glucuronoside + UDP + H(+)</text>
        <dbReference type="Rhea" id="RHEA:21032"/>
        <dbReference type="ChEBI" id="CHEBI:15378"/>
        <dbReference type="ChEBI" id="CHEBI:58052"/>
        <dbReference type="ChEBI" id="CHEBI:58223"/>
        <dbReference type="ChEBI" id="CHEBI:132367"/>
        <dbReference type="ChEBI" id="CHEBI:132368"/>
        <dbReference type="EC" id="2.4.1.17"/>
    </reaction>
</comment>
<protein>
    <recommendedName>
        <fullName evidence="2">glucuronosyltransferase</fullName>
        <ecNumber evidence="2">2.4.1.17</ecNumber>
    </recommendedName>
</protein>
<dbReference type="PANTHER" id="PTHR48043:SF14">
    <property type="entry name" value="UDP-GLUCURONOSYLTRANSFERASE-RELATED"/>
    <property type="match status" value="1"/>
</dbReference>
<keyword evidence="5" id="KW-0732">Signal</keyword>
<feature type="transmembrane region" description="Helical" evidence="7">
    <location>
        <begin position="75"/>
        <end position="94"/>
    </location>
</feature>
<dbReference type="PANTHER" id="PTHR48043">
    <property type="entry name" value="EG:EG0003.4 PROTEIN-RELATED"/>
    <property type="match status" value="1"/>
</dbReference>
<dbReference type="SUPFAM" id="SSF53756">
    <property type="entry name" value="UDP-Glycosyltransferase/glycogen phosphorylase"/>
    <property type="match status" value="1"/>
</dbReference>
<dbReference type="GeneID" id="78773459"/>
<evidence type="ECO:0000256" key="5">
    <source>
        <dbReference type="ARBA" id="ARBA00022729"/>
    </source>
</evidence>
<dbReference type="EMBL" id="WUAV01000001">
    <property type="protein sequence ID" value="KAF1771161.1"/>
    <property type="molecule type" value="Genomic_DNA"/>
</dbReference>
<evidence type="ECO:0000256" key="1">
    <source>
        <dbReference type="ARBA" id="ARBA00009995"/>
    </source>
</evidence>
<evidence type="ECO:0000256" key="3">
    <source>
        <dbReference type="ARBA" id="ARBA00022676"/>
    </source>
</evidence>
<keyword evidence="7" id="KW-1133">Transmembrane helix</keyword>
<comment type="caution">
    <text evidence="8">The sequence shown here is derived from an EMBL/GenBank/DDBJ whole genome shotgun (WGS) entry which is preliminary data.</text>
</comment>
<evidence type="ECO:0000256" key="6">
    <source>
        <dbReference type="ARBA" id="ARBA00047475"/>
    </source>
</evidence>
<keyword evidence="7" id="KW-0472">Membrane</keyword>
<keyword evidence="3" id="KW-0328">Glycosyltransferase</keyword>
<comment type="similarity">
    <text evidence="1">Belongs to the UDP-glycosyltransferase family.</text>
</comment>
<dbReference type="EC" id="2.4.1.17" evidence="2"/>
<dbReference type="KEGG" id="crq:GCK72_002987"/>
<dbReference type="GO" id="GO:0015020">
    <property type="term" value="F:glucuronosyltransferase activity"/>
    <property type="evidence" value="ECO:0007669"/>
    <property type="project" value="UniProtKB-EC"/>
</dbReference>
<evidence type="ECO:0000256" key="2">
    <source>
        <dbReference type="ARBA" id="ARBA00012544"/>
    </source>
</evidence>
<dbReference type="Proteomes" id="UP000483820">
    <property type="component" value="Chromosome I"/>
</dbReference>
<keyword evidence="7" id="KW-0812">Transmembrane</keyword>
<dbReference type="Pfam" id="PF00201">
    <property type="entry name" value="UDPGT"/>
    <property type="match status" value="1"/>
</dbReference>
<reference evidence="8 9" key="1">
    <citation type="submission" date="2019-12" db="EMBL/GenBank/DDBJ databases">
        <title>Chromosome-level assembly of the Caenorhabditis remanei genome.</title>
        <authorList>
            <person name="Teterina A.A."/>
            <person name="Willis J.H."/>
            <person name="Phillips P.C."/>
        </authorList>
    </citation>
    <scope>NUCLEOTIDE SEQUENCE [LARGE SCALE GENOMIC DNA]</scope>
    <source>
        <strain evidence="8 9">PX506</strain>
        <tissue evidence="8">Whole organism</tissue>
    </source>
</reference>
<sequence length="114" mass="13459">MEDAERMKKALEDILYNENYKKNALKLADILTNQPYSPKENVIKYTEFVGEHGPFPDTNPYGRRLNYFQKTFLDIYATFALFYITVAVASVIILRKIYSKVRKYLSWKSTKKTE</sequence>
<evidence type="ECO:0000256" key="7">
    <source>
        <dbReference type="SAM" id="Phobius"/>
    </source>
</evidence>
<evidence type="ECO:0000313" key="8">
    <source>
        <dbReference type="EMBL" id="KAF1771161.1"/>
    </source>
</evidence>
<evidence type="ECO:0000313" key="9">
    <source>
        <dbReference type="Proteomes" id="UP000483820"/>
    </source>
</evidence>
<dbReference type="RefSeq" id="XP_053592379.1">
    <property type="nucleotide sequence ID" value="XM_053723734.1"/>
</dbReference>
<name>A0A6A5HVH0_CAERE</name>
<evidence type="ECO:0000256" key="4">
    <source>
        <dbReference type="ARBA" id="ARBA00022679"/>
    </source>
</evidence>
<gene>
    <name evidence="8" type="ORF">GCK72_002987</name>
</gene>
<proteinExistence type="inferred from homology"/>
<dbReference type="InterPro" id="IPR050271">
    <property type="entry name" value="UDP-glycosyltransferase"/>
</dbReference>
<dbReference type="AlphaFoldDB" id="A0A6A5HVH0"/>
<dbReference type="InterPro" id="IPR002213">
    <property type="entry name" value="UDP_glucos_trans"/>
</dbReference>
<organism evidence="8 9">
    <name type="scientific">Caenorhabditis remanei</name>
    <name type="common">Caenorhabditis vulgaris</name>
    <dbReference type="NCBI Taxonomy" id="31234"/>
    <lineage>
        <taxon>Eukaryota</taxon>
        <taxon>Metazoa</taxon>
        <taxon>Ecdysozoa</taxon>
        <taxon>Nematoda</taxon>
        <taxon>Chromadorea</taxon>
        <taxon>Rhabditida</taxon>
        <taxon>Rhabditina</taxon>
        <taxon>Rhabditomorpha</taxon>
        <taxon>Rhabditoidea</taxon>
        <taxon>Rhabditidae</taxon>
        <taxon>Peloderinae</taxon>
        <taxon>Caenorhabditis</taxon>
    </lineage>
</organism>
<dbReference type="CTD" id="78773459"/>
<keyword evidence="4" id="KW-0808">Transferase</keyword>
<accession>A0A6A5HVH0</accession>